<proteinExistence type="predicted"/>
<sequence length="83" mass="9724">MYFISFSEAIDKDTELTLFDNHFVKIANNFYINASTKSMSDTYNFLSENYFENVKIYYGRLGDLSVCEDGNLKFLEVDNITKF</sequence>
<evidence type="ECO:0000313" key="1">
    <source>
        <dbReference type="EMBL" id="QAU04822.1"/>
    </source>
</evidence>
<organism evidence="1 2">
    <name type="scientific">Campylobacter phage CP20</name>
    <dbReference type="NCBI Taxonomy" id="2506428"/>
    <lineage>
        <taxon>Viruses</taxon>
        <taxon>Duplodnaviria</taxon>
        <taxon>Heunggongvirae</taxon>
        <taxon>Uroviricota</taxon>
        <taxon>Caudoviricetes</taxon>
        <taxon>Connertonviridae</taxon>
        <taxon>Firehammervirus</taxon>
        <taxon>Firehammervirus CPt10</taxon>
    </lineage>
</organism>
<reference evidence="1 2" key="1">
    <citation type="submission" date="2019-01" db="EMBL/GenBank/DDBJ databases">
        <title>Complete genome sequence of Campylobacter bacteriophage CP20.</title>
        <authorList>
            <person name="Connerton I.F."/>
        </authorList>
    </citation>
    <scope>NUCLEOTIDE SEQUENCE [LARGE SCALE GENOMIC DNA]</scope>
</reference>
<name>A0A410T759_9CAUD</name>
<evidence type="ECO:0000313" key="2">
    <source>
        <dbReference type="Proteomes" id="UP000290538"/>
    </source>
</evidence>
<dbReference type="EMBL" id="MK408758">
    <property type="protein sequence ID" value="QAU04822.1"/>
    <property type="molecule type" value="Genomic_DNA"/>
</dbReference>
<accession>A0A410T759</accession>
<protein>
    <submittedName>
        <fullName evidence="1">Uncharacterized protein</fullName>
    </submittedName>
</protein>
<dbReference type="Proteomes" id="UP000290538">
    <property type="component" value="Segment"/>
</dbReference>